<dbReference type="Proteomes" id="UP000681720">
    <property type="component" value="Unassembled WGS sequence"/>
</dbReference>
<evidence type="ECO:0008006" key="3">
    <source>
        <dbReference type="Google" id="ProtNLM"/>
    </source>
</evidence>
<sequence>MAAHQAFSKNFPTAKIKGCRFHFGQNIWRQIKKKSLISYSHDDEARRQIANILMLPLLPPQEIIIAFTDII</sequence>
<feature type="non-terminal residue" evidence="1">
    <location>
        <position position="71"/>
    </location>
</feature>
<reference evidence="1" key="1">
    <citation type="submission" date="2021-02" db="EMBL/GenBank/DDBJ databases">
        <authorList>
            <person name="Nowell W R."/>
        </authorList>
    </citation>
    <scope>NUCLEOTIDE SEQUENCE</scope>
</reference>
<dbReference type="AlphaFoldDB" id="A0A8S2VZL0"/>
<organism evidence="1 2">
    <name type="scientific">Rotaria magnacalcarata</name>
    <dbReference type="NCBI Taxonomy" id="392030"/>
    <lineage>
        <taxon>Eukaryota</taxon>
        <taxon>Metazoa</taxon>
        <taxon>Spiralia</taxon>
        <taxon>Gnathifera</taxon>
        <taxon>Rotifera</taxon>
        <taxon>Eurotatoria</taxon>
        <taxon>Bdelloidea</taxon>
        <taxon>Philodinida</taxon>
        <taxon>Philodinidae</taxon>
        <taxon>Rotaria</taxon>
    </lineage>
</organism>
<comment type="caution">
    <text evidence="1">The sequence shown here is derived from an EMBL/GenBank/DDBJ whole genome shotgun (WGS) entry which is preliminary data.</text>
</comment>
<protein>
    <recommendedName>
        <fullName evidence="3">MULE transposase domain-containing protein</fullName>
    </recommendedName>
</protein>
<name>A0A8S2VZL0_9BILA</name>
<gene>
    <name evidence="1" type="ORF">GIL414_LOCUS31334</name>
</gene>
<dbReference type="EMBL" id="CAJOBJ010063035">
    <property type="protein sequence ID" value="CAF4426459.1"/>
    <property type="molecule type" value="Genomic_DNA"/>
</dbReference>
<proteinExistence type="predicted"/>
<evidence type="ECO:0000313" key="1">
    <source>
        <dbReference type="EMBL" id="CAF4426459.1"/>
    </source>
</evidence>
<evidence type="ECO:0000313" key="2">
    <source>
        <dbReference type="Proteomes" id="UP000681720"/>
    </source>
</evidence>
<accession>A0A8S2VZL0</accession>